<proteinExistence type="predicted"/>
<protein>
    <submittedName>
        <fullName evidence="1">Uncharacterized protein</fullName>
    </submittedName>
</protein>
<reference evidence="1 2" key="1">
    <citation type="submission" date="2017-01" db="EMBL/GenBank/DDBJ databases">
        <authorList>
            <person name="Mah S.A."/>
            <person name="Swanson W.J."/>
            <person name="Moy G.W."/>
            <person name="Vacquier V.D."/>
        </authorList>
    </citation>
    <scope>NUCLEOTIDE SEQUENCE [LARGE SCALE GENOMIC DNA]</scope>
    <source>
        <strain evidence="1 2">GSMNP</strain>
    </source>
</reference>
<dbReference type="Proteomes" id="UP000187283">
    <property type="component" value="Unassembled WGS sequence"/>
</dbReference>
<evidence type="ECO:0000313" key="2">
    <source>
        <dbReference type="Proteomes" id="UP000187283"/>
    </source>
</evidence>
<name>A0A1R1X2J4_9FUNG</name>
<organism evidence="1 2">
    <name type="scientific">Smittium culicis</name>
    <dbReference type="NCBI Taxonomy" id="133412"/>
    <lineage>
        <taxon>Eukaryota</taxon>
        <taxon>Fungi</taxon>
        <taxon>Fungi incertae sedis</taxon>
        <taxon>Zoopagomycota</taxon>
        <taxon>Kickxellomycotina</taxon>
        <taxon>Harpellomycetes</taxon>
        <taxon>Harpellales</taxon>
        <taxon>Legeriomycetaceae</taxon>
        <taxon>Smittium</taxon>
    </lineage>
</organism>
<sequence>MNDKDPYAIQLANYCQICHAPCLYIRQRVTPEEWKASSNPSSTNWLTGIIPHKFESHYGSHKHLDIAEINKSFRNSKDIKRLREIYGIKIFDIGGLYKEDQELTYMK</sequence>
<gene>
    <name evidence="1" type="ORF">AYI70_g11285</name>
</gene>
<evidence type="ECO:0000313" key="1">
    <source>
        <dbReference type="EMBL" id="OMJ08842.1"/>
    </source>
</evidence>
<comment type="caution">
    <text evidence="1">The sequence shown here is derived from an EMBL/GenBank/DDBJ whole genome shotgun (WGS) entry which is preliminary data.</text>
</comment>
<dbReference type="AlphaFoldDB" id="A0A1R1X2J4"/>
<accession>A0A1R1X2J4</accession>
<dbReference type="EMBL" id="LSSN01005666">
    <property type="protein sequence ID" value="OMJ08842.1"/>
    <property type="molecule type" value="Genomic_DNA"/>
</dbReference>
<keyword evidence="2" id="KW-1185">Reference proteome</keyword>